<dbReference type="InterPro" id="IPR051070">
    <property type="entry name" value="NF-kappa-B_inhibitor"/>
</dbReference>
<dbReference type="SUPFAM" id="SSF48403">
    <property type="entry name" value="Ankyrin repeat"/>
    <property type="match status" value="1"/>
</dbReference>
<protein>
    <submittedName>
        <fullName evidence="5">Uncharacterized protein</fullName>
    </submittedName>
</protein>
<dbReference type="Pfam" id="PF00023">
    <property type="entry name" value="Ank"/>
    <property type="match status" value="1"/>
</dbReference>
<dbReference type="EMBL" id="CADCXV010000684">
    <property type="protein sequence ID" value="CAB0032629.1"/>
    <property type="molecule type" value="Genomic_DNA"/>
</dbReference>
<evidence type="ECO:0000256" key="1">
    <source>
        <dbReference type="ARBA" id="ARBA00022737"/>
    </source>
</evidence>
<dbReference type="Pfam" id="PF12796">
    <property type="entry name" value="Ank_2"/>
    <property type="match status" value="1"/>
</dbReference>
<dbReference type="Proteomes" id="UP000479190">
    <property type="component" value="Unassembled WGS sequence"/>
</dbReference>
<feature type="non-terminal residue" evidence="5">
    <location>
        <position position="631"/>
    </location>
</feature>
<dbReference type="Gene3D" id="1.25.40.20">
    <property type="entry name" value="Ankyrin repeat-containing domain"/>
    <property type="match status" value="2"/>
</dbReference>
<proteinExistence type="predicted"/>
<dbReference type="SMART" id="SM00248">
    <property type="entry name" value="ANK"/>
    <property type="match status" value="3"/>
</dbReference>
<dbReference type="GO" id="GO:0071356">
    <property type="term" value="P:cellular response to tumor necrosis factor"/>
    <property type="evidence" value="ECO:0007669"/>
    <property type="project" value="TreeGrafter"/>
</dbReference>
<dbReference type="OrthoDB" id="47330at2759"/>
<organism evidence="5 6">
    <name type="scientific">Trichogramma brassicae</name>
    <dbReference type="NCBI Taxonomy" id="86971"/>
    <lineage>
        <taxon>Eukaryota</taxon>
        <taxon>Metazoa</taxon>
        <taxon>Ecdysozoa</taxon>
        <taxon>Arthropoda</taxon>
        <taxon>Hexapoda</taxon>
        <taxon>Insecta</taxon>
        <taxon>Pterygota</taxon>
        <taxon>Neoptera</taxon>
        <taxon>Endopterygota</taxon>
        <taxon>Hymenoptera</taxon>
        <taxon>Apocrita</taxon>
        <taxon>Proctotrupomorpha</taxon>
        <taxon>Chalcidoidea</taxon>
        <taxon>Trichogrammatidae</taxon>
        <taxon>Trichogramma</taxon>
    </lineage>
</organism>
<dbReference type="PROSITE" id="PS50297">
    <property type="entry name" value="ANK_REP_REGION"/>
    <property type="match status" value="2"/>
</dbReference>
<reference evidence="5 6" key="1">
    <citation type="submission" date="2020-02" db="EMBL/GenBank/DDBJ databases">
        <authorList>
            <person name="Ferguson B K."/>
        </authorList>
    </citation>
    <scope>NUCLEOTIDE SEQUENCE [LARGE SCALE GENOMIC DNA]</scope>
</reference>
<dbReference type="InterPro" id="IPR002110">
    <property type="entry name" value="Ankyrin_rpt"/>
</dbReference>
<accession>A0A6H5ICR5</accession>
<evidence type="ECO:0000256" key="4">
    <source>
        <dbReference type="SAM" id="MobiDB-lite"/>
    </source>
</evidence>
<feature type="repeat" description="ANK" evidence="3">
    <location>
        <begin position="209"/>
        <end position="241"/>
    </location>
</feature>
<keyword evidence="1" id="KW-0677">Repeat</keyword>
<evidence type="ECO:0000313" key="5">
    <source>
        <dbReference type="EMBL" id="CAB0032629.1"/>
    </source>
</evidence>
<sequence length="631" mass="71950">MAAPGVRQVGELQERQEQVPLAGQVRVHDGLPARARCRRRRQANEASHHAAASLGQTGARIDQSELHRALRDIRQVRRELRRRVRIHALSRGLQVQLRGGRREISRGGPGSESPRAGDDGFAAALGRGRYPDIYDEETSHDRYENTVPNRRVTESLLRAGADPNSVNERGETPLHVICRRKDDDDLMERFLAICDELDLQVQVDAQDQDGNAPLHLAVRRRRLKLVQALLKAGADPNVADAEGSMPLHLMCRRKFYNDLVRSFFAICQTMGQTVHVDARDNEGRTPLRLAVASLSLDVVDMLLNRGADLSSFVFPSLAHFGGIVEFLHDRVQLAAEALAVVERIEKRIGYLMQRDEALTVMRLFDECGLFERYERSNFENNWYNVKEFADKAKEIEIEPELTLHDLVQLRPDEVAKLFTHSHYLQLAALDAYMDIPQAPRELCALHLFETMSKGFFRDWATEPFLELTGGRFPVECGLPILDKLRNITNYTEEEMNPTSFKMLYLSLEMYDFKAEHSISDTYSHKIFEKRHAECAGDRLIEAHFVRTVGRAREPEIATTFTPFCNKKSKLISQRRGARAATRRNSSLQAISYICIQRLIGNFSLSLSFFLASLSSTYKIHAQKHTYKVRWT</sequence>
<gene>
    <name evidence="5" type="ORF">TBRA_LOCUS4559</name>
</gene>
<dbReference type="PANTHER" id="PTHR46680:SF3">
    <property type="entry name" value="NF-KAPPA-B INHIBITOR CACTUS"/>
    <property type="match status" value="1"/>
</dbReference>
<evidence type="ECO:0000256" key="3">
    <source>
        <dbReference type="PROSITE-ProRule" id="PRU00023"/>
    </source>
</evidence>
<evidence type="ECO:0000256" key="2">
    <source>
        <dbReference type="ARBA" id="ARBA00023043"/>
    </source>
</evidence>
<feature type="region of interest" description="Disordered" evidence="4">
    <location>
        <begin position="40"/>
        <end position="59"/>
    </location>
</feature>
<feature type="repeat" description="ANK" evidence="3">
    <location>
        <begin position="282"/>
        <end position="310"/>
    </location>
</feature>
<dbReference type="AlphaFoldDB" id="A0A6H5ICR5"/>
<dbReference type="GO" id="GO:0051059">
    <property type="term" value="F:NF-kappaB binding"/>
    <property type="evidence" value="ECO:0007669"/>
    <property type="project" value="TreeGrafter"/>
</dbReference>
<dbReference type="InterPro" id="IPR036770">
    <property type="entry name" value="Ankyrin_rpt-contain_sf"/>
</dbReference>
<keyword evidence="6" id="KW-1185">Reference proteome</keyword>
<name>A0A6H5ICR5_9HYME</name>
<dbReference type="PROSITE" id="PS50088">
    <property type="entry name" value="ANK_REPEAT"/>
    <property type="match status" value="2"/>
</dbReference>
<dbReference type="PANTHER" id="PTHR46680">
    <property type="entry name" value="NF-KAPPA-B INHIBITOR ALPHA"/>
    <property type="match status" value="1"/>
</dbReference>
<dbReference type="GO" id="GO:0005829">
    <property type="term" value="C:cytosol"/>
    <property type="evidence" value="ECO:0007669"/>
    <property type="project" value="TreeGrafter"/>
</dbReference>
<evidence type="ECO:0000313" key="6">
    <source>
        <dbReference type="Proteomes" id="UP000479190"/>
    </source>
</evidence>
<feature type="region of interest" description="Disordered" evidence="4">
    <location>
        <begin position="100"/>
        <end position="122"/>
    </location>
</feature>
<keyword evidence="2 3" id="KW-0040">ANK repeat</keyword>